<keyword evidence="3 5" id="KW-1133">Transmembrane helix</keyword>
<keyword evidence="6" id="KW-0808">Transferase</keyword>
<accession>A0A833P0I1</accession>
<dbReference type="Gene3D" id="1.10.357.140">
    <property type="entry name" value="UbiA prenyltransferase"/>
    <property type="match status" value="1"/>
</dbReference>
<feature type="transmembrane region" description="Helical" evidence="5">
    <location>
        <begin position="270"/>
        <end position="292"/>
    </location>
</feature>
<dbReference type="Pfam" id="PF01040">
    <property type="entry name" value="UbiA"/>
    <property type="match status" value="1"/>
</dbReference>
<evidence type="ECO:0000256" key="5">
    <source>
        <dbReference type="SAM" id="Phobius"/>
    </source>
</evidence>
<evidence type="ECO:0000256" key="1">
    <source>
        <dbReference type="ARBA" id="ARBA00004141"/>
    </source>
</evidence>
<sequence>MANNQIWLLFKSLRPKQWIKNLIIYAGLIFAKRLFVFSDFLIVSYAFLLFCLLTGCTYLINDLKDFEKDKLHPKKKFRPLAQGTLSNLFALVFIIIGLIAALFLSFILNYTFVLIVLIYLIMMLGYTFGLKEVVILDAFIIAAGYVLRGIAGMEVIGVEMSPWFLICASLIALFVVFCKRKNELLVLGKNAVSHRNILLEYNNSLLDQLISITSSSVVLTYSLYTLSPETIAKFQTRKLVYSVPFVLFGLFRYLYLVYRKDKGGNAEKLLLIDPFLVLVAIGWIATIILIIYGKGII</sequence>
<feature type="transmembrane region" description="Helical" evidence="5">
    <location>
        <begin position="18"/>
        <end position="36"/>
    </location>
</feature>
<dbReference type="NCBIfam" id="NF008977">
    <property type="entry name" value="PRK12324.1-2"/>
    <property type="match status" value="1"/>
</dbReference>
<evidence type="ECO:0000256" key="2">
    <source>
        <dbReference type="ARBA" id="ARBA00022692"/>
    </source>
</evidence>
<keyword evidence="2 5" id="KW-0812">Transmembrane</keyword>
<keyword evidence="4 5" id="KW-0472">Membrane</keyword>
<proteinExistence type="predicted"/>
<dbReference type="NCBIfam" id="NF008978">
    <property type="entry name" value="PRK12324.1-4"/>
    <property type="match status" value="1"/>
</dbReference>
<protein>
    <submittedName>
        <fullName evidence="6">UbiA prenyltransferase</fullName>
    </submittedName>
</protein>
<dbReference type="EMBL" id="WPAF01000001">
    <property type="protein sequence ID" value="KAF0135192.1"/>
    <property type="molecule type" value="Genomic_DNA"/>
</dbReference>
<evidence type="ECO:0000256" key="3">
    <source>
        <dbReference type="ARBA" id="ARBA00022989"/>
    </source>
</evidence>
<comment type="caution">
    <text evidence="6">The sequence shown here is derived from an EMBL/GenBank/DDBJ whole genome shotgun (WGS) entry which is preliminary data.</text>
</comment>
<feature type="transmembrane region" description="Helical" evidence="5">
    <location>
        <begin position="133"/>
        <end position="151"/>
    </location>
</feature>
<feature type="transmembrane region" description="Helical" evidence="5">
    <location>
        <begin position="239"/>
        <end position="258"/>
    </location>
</feature>
<dbReference type="GO" id="GO:0016765">
    <property type="term" value="F:transferase activity, transferring alkyl or aryl (other than methyl) groups"/>
    <property type="evidence" value="ECO:0007669"/>
    <property type="project" value="InterPro"/>
</dbReference>
<dbReference type="Proteomes" id="UP000488506">
    <property type="component" value="Unassembled WGS sequence"/>
</dbReference>
<dbReference type="InterPro" id="IPR044878">
    <property type="entry name" value="UbiA_sf"/>
</dbReference>
<name>A0A833P0I1_UNCSA</name>
<comment type="subcellular location">
    <subcellularLocation>
        <location evidence="1">Membrane</location>
        <topology evidence="1">Multi-pass membrane protein</topology>
    </subcellularLocation>
</comment>
<evidence type="ECO:0000313" key="6">
    <source>
        <dbReference type="EMBL" id="KAF0135192.1"/>
    </source>
</evidence>
<dbReference type="AlphaFoldDB" id="A0A833P0I1"/>
<dbReference type="InterPro" id="IPR000537">
    <property type="entry name" value="UbiA_prenyltransferase"/>
</dbReference>
<feature type="transmembrane region" description="Helical" evidence="5">
    <location>
        <begin position="42"/>
        <end position="60"/>
    </location>
</feature>
<evidence type="ECO:0000256" key="4">
    <source>
        <dbReference type="ARBA" id="ARBA00023136"/>
    </source>
</evidence>
<feature type="transmembrane region" description="Helical" evidence="5">
    <location>
        <begin position="80"/>
        <end position="101"/>
    </location>
</feature>
<feature type="transmembrane region" description="Helical" evidence="5">
    <location>
        <begin position="107"/>
        <end position="126"/>
    </location>
</feature>
<dbReference type="GO" id="GO:0016020">
    <property type="term" value="C:membrane"/>
    <property type="evidence" value="ECO:0007669"/>
    <property type="project" value="UniProtKB-SubCell"/>
</dbReference>
<gene>
    <name evidence="6" type="ORF">FD145_18</name>
</gene>
<organism evidence="6 7">
    <name type="scientific">Candidatus Saganbacteria bacterium</name>
    <dbReference type="NCBI Taxonomy" id="2575572"/>
    <lineage>
        <taxon>Bacteria</taxon>
        <taxon>Bacillati</taxon>
        <taxon>Saganbacteria</taxon>
    </lineage>
</organism>
<dbReference type="CDD" id="cd13963">
    <property type="entry name" value="PT_UbiA_2"/>
    <property type="match status" value="1"/>
</dbReference>
<feature type="transmembrane region" description="Helical" evidence="5">
    <location>
        <begin position="163"/>
        <end position="179"/>
    </location>
</feature>
<evidence type="ECO:0000313" key="7">
    <source>
        <dbReference type="Proteomes" id="UP000488506"/>
    </source>
</evidence>
<reference evidence="6 7" key="1">
    <citation type="submission" date="2019-12" db="EMBL/GenBank/DDBJ databases">
        <authorList>
            <person name="Wolfe R."/>
            <person name="Danczak R."/>
            <person name="Wilkins M."/>
        </authorList>
    </citation>
    <scope>NUCLEOTIDE SEQUENCE [LARGE SCALE GENOMIC DNA]</scope>
    <source>
        <strain evidence="6">X2_MaxBin.013</strain>
    </source>
</reference>